<evidence type="ECO:0000313" key="7">
    <source>
        <dbReference type="Proteomes" id="UP000234857"/>
    </source>
</evidence>
<dbReference type="InterPro" id="IPR039910">
    <property type="entry name" value="D15-like"/>
</dbReference>
<dbReference type="Gene3D" id="3.10.20.310">
    <property type="entry name" value="membrane protein fhac"/>
    <property type="match status" value="3"/>
</dbReference>
<accession>A0A2N5ZJD3</accession>
<evidence type="ECO:0000256" key="2">
    <source>
        <dbReference type="ARBA" id="ARBA00022452"/>
    </source>
</evidence>
<dbReference type="Gene3D" id="2.40.160.50">
    <property type="entry name" value="membrane protein fhac: a member of the omp85/tpsb transporter family"/>
    <property type="match status" value="1"/>
</dbReference>
<dbReference type="AlphaFoldDB" id="A0A2N5ZJD3"/>
<dbReference type="EMBL" id="PKTG01000053">
    <property type="protein sequence ID" value="PLX18731.1"/>
    <property type="molecule type" value="Genomic_DNA"/>
</dbReference>
<dbReference type="GO" id="GO:0019867">
    <property type="term" value="C:outer membrane"/>
    <property type="evidence" value="ECO:0007669"/>
    <property type="project" value="InterPro"/>
</dbReference>
<dbReference type="Proteomes" id="UP000234857">
    <property type="component" value="Unassembled WGS sequence"/>
</dbReference>
<dbReference type="Pfam" id="PF01103">
    <property type="entry name" value="Omp85"/>
    <property type="match status" value="1"/>
</dbReference>
<evidence type="ECO:0000256" key="4">
    <source>
        <dbReference type="ARBA" id="ARBA00023136"/>
    </source>
</evidence>
<name>A0A2N5ZJD3_MUIH1</name>
<keyword evidence="3" id="KW-0812">Transmembrane</keyword>
<sequence length="542" mass="62246">MENRILKRIFFLFIIFLTLNAYSYSNIITAIEFKGNNRFSSEELLMKIASRVGSSFEAEILQSDINRLYNSGNFTDVGADTQQQSGGVKIIFKLIENKKIRSIQIIGNNILSDNQILYIIKSKVNNVFNFNTLKDDMKLIEKYYASKGYTLVSVDDVEVSEDGSKIKLSIKEPKVEALLVKGSQSTKASFIKRKIGIEKGDFYNFNTLVSGVDSIKKMGIFKNIRFFIKDGTIPGYIRIEIEIQEKKTGELAFGINYGSYDGFVGSISLEKKNFRGRGDNLKFEIELGEVSNYEFTFEHPYFLQSEYTMDVKLYDYSIDREKYDNNGIKLYDFQEEKDGLGLGFKKKSKSFEHEYRYTSENITVKAGNASAGEKKSWLEYIVSQKQKNGKAYLSFSKTGGFLSGKTSYYKYKFWKTLIYKQNRQETGIRLMTEYIDLDENQLGEYEKASVGGGDTLRGYKSSNFTSNEYILINLEERLKVNERLWYIIFSDIALINDDFRKTVGVGFAIDSPIGIIRIDYGKPFNDDDHDTGRLYLGLGFMF</sequence>
<dbReference type="PANTHER" id="PTHR12815:SF18">
    <property type="entry name" value="SORTING AND ASSEMBLY MACHINERY COMPONENT 50 HOMOLOG"/>
    <property type="match status" value="1"/>
</dbReference>
<organism evidence="6 7">
    <name type="scientific">Muiribacterium halophilum</name>
    <dbReference type="NCBI Taxonomy" id="2053465"/>
    <lineage>
        <taxon>Bacteria</taxon>
        <taxon>Candidatus Muiribacteriota</taxon>
        <taxon>Candidatus Muiribacteriia</taxon>
        <taxon>Candidatus Muiribacteriales</taxon>
        <taxon>Candidatus Muiribacteriaceae</taxon>
        <taxon>Candidatus Muiribacterium</taxon>
    </lineage>
</organism>
<dbReference type="Pfam" id="PF07244">
    <property type="entry name" value="POTRA"/>
    <property type="match status" value="2"/>
</dbReference>
<dbReference type="PANTHER" id="PTHR12815">
    <property type="entry name" value="SORTING AND ASSEMBLY MACHINERY SAMM50 PROTEIN FAMILY MEMBER"/>
    <property type="match status" value="1"/>
</dbReference>
<comment type="subcellular location">
    <subcellularLocation>
        <location evidence="1">Membrane</location>
    </subcellularLocation>
</comment>
<dbReference type="InterPro" id="IPR010827">
    <property type="entry name" value="BamA/TamA_POTRA"/>
</dbReference>
<dbReference type="InterPro" id="IPR034746">
    <property type="entry name" value="POTRA"/>
</dbReference>
<protein>
    <recommendedName>
        <fullName evidence="5">POTRA domain-containing protein</fullName>
    </recommendedName>
</protein>
<proteinExistence type="predicted"/>
<evidence type="ECO:0000256" key="3">
    <source>
        <dbReference type="ARBA" id="ARBA00022692"/>
    </source>
</evidence>
<evidence type="ECO:0000256" key="1">
    <source>
        <dbReference type="ARBA" id="ARBA00004370"/>
    </source>
</evidence>
<evidence type="ECO:0000313" key="6">
    <source>
        <dbReference type="EMBL" id="PLX18731.1"/>
    </source>
</evidence>
<comment type="caution">
    <text evidence="6">The sequence shown here is derived from an EMBL/GenBank/DDBJ whole genome shotgun (WGS) entry which is preliminary data.</text>
</comment>
<dbReference type="PROSITE" id="PS51779">
    <property type="entry name" value="POTRA"/>
    <property type="match status" value="2"/>
</dbReference>
<gene>
    <name evidence="6" type="ORF">C0601_03925</name>
</gene>
<keyword evidence="4" id="KW-0472">Membrane</keyword>
<reference evidence="6 7" key="1">
    <citation type="submission" date="2017-11" db="EMBL/GenBank/DDBJ databases">
        <title>Genome-resolved metagenomics identifies genetic mobility, metabolic interactions, and unexpected diversity in perchlorate-reducing communities.</title>
        <authorList>
            <person name="Barnum T.P."/>
            <person name="Figueroa I.A."/>
            <person name="Carlstrom C.I."/>
            <person name="Lucas L.N."/>
            <person name="Engelbrektson A.L."/>
            <person name="Coates J.D."/>
        </authorList>
    </citation>
    <scope>NUCLEOTIDE SEQUENCE [LARGE SCALE GENOMIC DNA]</scope>
    <source>
        <strain evidence="6">BM706</strain>
    </source>
</reference>
<evidence type="ECO:0000259" key="5">
    <source>
        <dbReference type="PROSITE" id="PS51779"/>
    </source>
</evidence>
<keyword evidence="2" id="KW-1134">Transmembrane beta strand</keyword>
<dbReference type="InterPro" id="IPR000184">
    <property type="entry name" value="Bac_surfAg_D15"/>
</dbReference>
<feature type="domain" description="POTRA" evidence="5">
    <location>
        <begin position="26"/>
        <end position="97"/>
    </location>
</feature>
<feature type="domain" description="POTRA" evidence="5">
    <location>
        <begin position="98"/>
        <end position="173"/>
    </location>
</feature>